<proteinExistence type="inferred from homology"/>
<organism evidence="7 8">
    <name type="scientific">Escherichia coli O157:H7 (strain EC869)</name>
    <dbReference type="NCBI Taxonomy" id="478008"/>
    <lineage>
        <taxon>Bacteria</taxon>
        <taxon>Pseudomonadati</taxon>
        <taxon>Pseudomonadota</taxon>
        <taxon>Gammaproteobacteria</taxon>
        <taxon>Enterobacterales</taxon>
        <taxon>Enterobacteriaceae</taxon>
        <taxon>Escherichia</taxon>
    </lineage>
</organism>
<dbReference type="GO" id="GO:0042025">
    <property type="term" value="C:host cell nucleus"/>
    <property type="evidence" value="ECO:0007669"/>
    <property type="project" value="UniProtKB-SubCell"/>
</dbReference>
<dbReference type="NCBIfam" id="NF033830">
    <property type="entry name" value="NleE_fam_methyl"/>
    <property type="match status" value="1"/>
</dbReference>
<dbReference type="AlphaFoldDB" id="A0A0H3PWH9"/>
<comment type="subcellular location">
    <subcellularLocation>
        <location evidence="1">Host nucleus</location>
    </subcellularLocation>
    <subcellularLocation>
        <location evidence="2">Secreted</location>
    </subcellularLocation>
</comment>
<accession>A0A0H3PWH9</accession>
<evidence type="ECO:0000313" key="8">
    <source>
        <dbReference type="Proteomes" id="UP000004641"/>
    </source>
</evidence>
<gene>
    <name evidence="7" type="ORF">ECH7EC869_0628</name>
</gene>
<dbReference type="Proteomes" id="UP000004641">
    <property type="component" value="Unassembled WGS sequence"/>
</dbReference>
<comment type="caution">
    <text evidence="7">The sequence shown here is derived from an EMBL/GenBank/DDBJ whole genome shotgun (WGS) entry which is preliminary data.</text>
</comment>
<evidence type="ECO:0000256" key="2">
    <source>
        <dbReference type="ARBA" id="ARBA00004613"/>
    </source>
</evidence>
<dbReference type="EMBL" id="ABHU01000003">
    <property type="protein sequence ID" value="EDU92462.1"/>
    <property type="molecule type" value="Genomic_DNA"/>
</dbReference>
<protein>
    <submittedName>
        <fullName evidence="7">NleE</fullName>
    </submittedName>
</protein>
<sequence length="224" mass="26058">MINPVTNTQGVSPINTKYAEHVVKNIYPEIKHDYFNESPNIYDKKYISGITRGVAELKQEEFVNEKARRFSYMKTMYSVCPEAFEPISRNEASTPEGSWLTVISGKRPMGQFSVDSLYNPDLHALCELPDICCKIFPKENNDFLYIVVVYRNDSPLGEQRANRFIELYNIKRDIMQELNYELPELKAVKSEMIIAREMGEIFSYMPGEIDSYMKYINNKLSKIE</sequence>
<dbReference type="SMR" id="A0A0H3PWH9"/>
<evidence type="ECO:0000256" key="4">
    <source>
        <dbReference type="ARBA" id="ARBA00022562"/>
    </source>
</evidence>
<keyword evidence="5" id="KW-0843">Virulence</keyword>
<evidence type="ECO:0000313" key="7">
    <source>
        <dbReference type="EMBL" id="EDU92462.1"/>
    </source>
</evidence>
<evidence type="ECO:0000256" key="1">
    <source>
        <dbReference type="ARBA" id="ARBA00004147"/>
    </source>
</evidence>
<dbReference type="InterPro" id="IPR048901">
    <property type="entry name" value="NleE/OspZ"/>
</dbReference>
<evidence type="ECO:0000256" key="3">
    <source>
        <dbReference type="ARBA" id="ARBA00022525"/>
    </source>
</evidence>
<dbReference type="BioCyc" id="ECOL478008-HMP:G76-486055-MONOMER"/>
<dbReference type="GO" id="GO:0005576">
    <property type="term" value="C:extracellular region"/>
    <property type="evidence" value="ECO:0007669"/>
    <property type="project" value="UniProtKB-SubCell"/>
</dbReference>
<evidence type="ECO:0000256" key="5">
    <source>
        <dbReference type="ARBA" id="ARBA00023026"/>
    </source>
</evidence>
<keyword evidence="4" id="KW-1048">Host nucleus</keyword>
<evidence type="ECO:0000256" key="6">
    <source>
        <dbReference type="ARBA" id="ARBA00038516"/>
    </source>
</evidence>
<keyword evidence="3" id="KW-0964">Secreted</keyword>
<dbReference type="RefSeq" id="WP_000609742.1">
    <property type="nucleotide sequence ID" value="NZ_ABHU01000003.1"/>
</dbReference>
<comment type="similarity">
    <text evidence="6">Belongs to the NleE/OspZ family.</text>
</comment>
<reference evidence="7 8" key="1">
    <citation type="journal article" date="2011" name="Appl. Environ. Microbiol.">
        <title>Genome signatures of Escherichia coli O157:H7 isolates from the bovine host reservoir.</title>
        <authorList>
            <person name="Eppinger M."/>
            <person name="Mammel M.K."/>
            <person name="Leclerc J.E."/>
            <person name="Ravel J."/>
            <person name="Cebula T.A."/>
        </authorList>
    </citation>
    <scope>NUCLEOTIDE SEQUENCE [LARGE SCALE GENOMIC DNA]</scope>
    <source>
        <strain evidence="7 8">EC869</strain>
    </source>
</reference>
<name>A0A0H3PWH9_ECO5C</name>
<dbReference type="Pfam" id="PF20798">
    <property type="entry name" value="NleE"/>
    <property type="match status" value="1"/>
</dbReference>